<organism evidence="1 2">
    <name type="scientific">Aspergillus niger ATCC 13496</name>
    <dbReference type="NCBI Taxonomy" id="1353008"/>
    <lineage>
        <taxon>Eukaryota</taxon>
        <taxon>Fungi</taxon>
        <taxon>Dikarya</taxon>
        <taxon>Ascomycota</taxon>
        <taxon>Pezizomycotina</taxon>
        <taxon>Eurotiomycetes</taxon>
        <taxon>Eurotiomycetidae</taxon>
        <taxon>Eurotiales</taxon>
        <taxon>Aspergillaceae</taxon>
        <taxon>Aspergillus</taxon>
        <taxon>Aspergillus subgen. Circumdati</taxon>
    </lineage>
</organism>
<name>A0A370CB46_ASPNG</name>
<dbReference type="Proteomes" id="UP000253845">
    <property type="component" value="Unassembled WGS sequence"/>
</dbReference>
<accession>A0A370CB46</accession>
<dbReference type="EMBL" id="KZ851903">
    <property type="protein sequence ID" value="RDH23766.1"/>
    <property type="molecule type" value="Genomic_DNA"/>
</dbReference>
<dbReference type="VEuPathDB" id="FungiDB:M747DRAFT_132188"/>
<evidence type="ECO:0000313" key="1">
    <source>
        <dbReference type="EMBL" id="RDH23766.1"/>
    </source>
</evidence>
<proteinExistence type="predicted"/>
<evidence type="ECO:0000313" key="2">
    <source>
        <dbReference type="Proteomes" id="UP000253845"/>
    </source>
</evidence>
<gene>
    <name evidence="1" type="ORF">M747DRAFT_132188</name>
</gene>
<reference evidence="1 2" key="1">
    <citation type="submission" date="2018-07" db="EMBL/GenBank/DDBJ databases">
        <title>Section-level genome sequencing of Aspergillus section Nigri to investigate inter- and intra-species variation.</title>
        <authorList>
            <consortium name="DOE Joint Genome Institute"/>
            <person name="Vesth T.C."/>
            <person name="Nybo J.L."/>
            <person name="Theobald S."/>
            <person name="Frisvad J.C."/>
            <person name="Larsen T.O."/>
            <person name="Nielsen K.F."/>
            <person name="Hoof J.B."/>
            <person name="Brandl J."/>
            <person name="Salamov A."/>
            <person name="Riley R."/>
            <person name="Gladden J.M."/>
            <person name="Phatale P."/>
            <person name="Nielsen M.T."/>
            <person name="Lyhne E.K."/>
            <person name="Kogle M.E."/>
            <person name="Strasser K."/>
            <person name="McDonnell E."/>
            <person name="Barry K."/>
            <person name="Clum A."/>
            <person name="Chen C."/>
            <person name="Nolan M."/>
            <person name="Sandor L."/>
            <person name="Kuo A."/>
            <person name="Lipzen A."/>
            <person name="Hainaut M."/>
            <person name="Drula E."/>
            <person name="Tsang A."/>
            <person name="Magnuson J.K."/>
            <person name="Henrissat B."/>
            <person name="Wiebenga A."/>
            <person name="Simmons B.A."/>
            <person name="Makela M.R."/>
            <person name="De vries R.P."/>
            <person name="Grigoriev I.V."/>
            <person name="Mortensen U.H."/>
            <person name="Baker S.E."/>
            <person name="Andersen M.R."/>
        </authorList>
    </citation>
    <scope>NUCLEOTIDE SEQUENCE [LARGE SCALE GENOMIC DNA]</scope>
    <source>
        <strain evidence="1 2">ATCC 13496</strain>
    </source>
</reference>
<dbReference type="AlphaFoldDB" id="A0A370CB46"/>
<protein>
    <submittedName>
        <fullName evidence="1">Uncharacterized protein</fullName>
    </submittedName>
</protein>
<sequence length="58" mass="6375">MREVKGTGKYGVYREEKLHVEKTVKGNPSHDQSVAVLSTTTMSLQLPQAAIGHYSMGK</sequence>